<proteinExistence type="predicted"/>
<dbReference type="STRING" id="1194083.BN12_2610002"/>
<name>A0A077LW77_9MICO</name>
<accession>A0A077LW77</accession>
<protein>
    <submittedName>
        <fullName evidence="1">Uncharacterized protein</fullName>
    </submittedName>
</protein>
<gene>
    <name evidence="1" type="ORF">BN12_2610002</name>
</gene>
<keyword evidence="2" id="KW-1185">Reference proteome</keyword>
<dbReference type="EMBL" id="CAJB01000181">
    <property type="protein sequence ID" value="CCH78183.1"/>
    <property type="molecule type" value="Genomic_DNA"/>
</dbReference>
<evidence type="ECO:0000313" key="2">
    <source>
        <dbReference type="Proteomes" id="UP000035721"/>
    </source>
</evidence>
<comment type="caution">
    <text evidence="1">The sequence shown here is derived from an EMBL/GenBank/DDBJ whole genome shotgun (WGS) entry which is preliminary data.</text>
</comment>
<organism evidence="1 2">
    <name type="scientific">Nostocoides japonicum T1-X7</name>
    <dbReference type="NCBI Taxonomy" id="1194083"/>
    <lineage>
        <taxon>Bacteria</taxon>
        <taxon>Bacillati</taxon>
        <taxon>Actinomycetota</taxon>
        <taxon>Actinomycetes</taxon>
        <taxon>Micrococcales</taxon>
        <taxon>Intrasporangiaceae</taxon>
        <taxon>Nostocoides</taxon>
    </lineage>
</organism>
<reference evidence="1 2" key="1">
    <citation type="journal article" date="2013" name="ISME J.">
        <title>A metabolic model for members of the genus Tetrasphaera involved in enhanced biological phosphorus removal.</title>
        <authorList>
            <person name="Kristiansen R."/>
            <person name="Nguyen H.T.T."/>
            <person name="Saunders A.M."/>
            <person name="Nielsen J.L."/>
            <person name="Wimmer R."/>
            <person name="Le V.Q."/>
            <person name="McIlroy S.J."/>
            <person name="Petrovski S."/>
            <person name="Seviour R.J."/>
            <person name="Calteau A."/>
            <person name="Nielsen K.L."/>
            <person name="Nielsen P.H."/>
        </authorList>
    </citation>
    <scope>NUCLEOTIDE SEQUENCE [LARGE SCALE GENOMIC DNA]</scope>
    <source>
        <strain evidence="1 2">T1-X7</strain>
    </source>
</reference>
<sequence length="33" mass="3576">MAIAAKLPKGYCIQYAFTYAGSVHSVKPLRTSC</sequence>
<evidence type="ECO:0000313" key="1">
    <source>
        <dbReference type="EMBL" id="CCH78183.1"/>
    </source>
</evidence>
<dbReference type="Proteomes" id="UP000035721">
    <property type="component" value="Unassembled WGS sequence"/>
</dbReference>
<dbReference type="AlphaFoldDB" id="A0A077LW77"/>